<dbReference type="Gene3D" id="3.30.70.60">
    <property type="match status" value="1"/>
</dbReference>
<organism evidence="3 4">
    <name type="scientific">Halanaerobacter jeridensis</name>
    <dbReference type="NCBI Taxonomy" id="706427"/>
    <lineage>
        <taxon>Bacteria</taxon>
        <taxon>Bacillati</taxon>
        <taxon>Bacillota</taxon>
        <taxon>Clostridia</taxon>
        <taxon>Halanaerobiales</taxon>
        <taxon>Halobacteroidaceae</taxon>
        <taxon>Halanaerobacter</taxon>
    </lineage>
</organism>
<feature type="transmembrane region" description="Helical" evidence="2">
    <location>
        <begin position="12"/>
        <end position="31"/>
    </location>
</feature>
<evidence type="ECO:0000256" key="1">
    <source>
        <dbReference type="SAM" id="Coils"/>
    </source>
</evidence>
<comment type="caution">
    <text evidence="3">The sequence shown here is derived from an EMBL/GenBank/DDBJ whole genome shotgun (WGS) entry which is preliminary data.</text>
</comment>
<gene>
    <name evidence="3" type="ORF">JOC47_002815</name>
</gene>
<dbReference type="Pfam" id="PF04350">
    <property type="entry name" value="PilO"/>
    <property type="match status" value="1"/>
</dbReference>
<keyword evidence="4" id="KW-1185">Reference proteome</keyword>
<keyword evidence="2" id="KW-0812">Transmembrane</keyword>
<keyword evidence="2" id="KW-1133">Transmembrane helix</keyword>
<accession>A0A939BQ69</accession>
<dbReference type="GO" id="GO:0043107">
    <property type="term" value="P:type IV pilus-dependent motility"/>
    <property type="evidence" value="ECO:0007669"/>
    <property type="project" value="InterPro"/>
</dbReference>
<evidence type="ECO:0000313" key="3">
    <source>
        <dbReference type="EMBL" id="MBM7557947.1"/>
    </source>
</evidence>
<protein>
    <submittedName>
        <fullName evidence="3">Tfp pilus assembly protein PilO</fullName>
    </submittedName>
</protein>
<evidence type="ECO:0000313" key="4">
    <source>
        <dbReference type="Proteomes" id="UP000774000"/>
    </source>
</evidence>
<feature type="coiled-coil region" evidence="1">
    <location>
        <begin position="43"/>
        <end position="80"/>
    </location>
</feature>
<sequence>MINWNEISNREKILLIILGVAAISISFYIFLYKPKSDAVADINNDLEQTVSSIKQNQDVLRRKEELKRAYKEKLVKLEKNDQDQAIKIGQKSDLVVKINELIDETGVNLNTMESIKNYKTESQKYGYTKMPIRIQVSGDYNNMLNFVNKIEKLKYLIKVDTLNLNSNLEAGIANNNESEAEINVQIKLVAFATDDVQGR</sequence>
<dbReference type="Proteomes" id="UP000774000">
    <property type="component" value="Unassembled WGS sequence"/>
</dbReference>
<dbReference type="InterPro" id="IPR014717">
    <property type="entry name" value="Transl_elong_EF1B/ribsomal_bS6"/>
</dbReference>
<dbReference type="RefSeq" id="WP_204702866.1">
    <property type="nucleotide sequence ID" value="NZ_JAFBDQ010000020.1"/>
</dbReference>
<reference evidence="3" key="1">
    <citation type="submission" date="2021-01" db="EMBL/GenBank/DDBJ databases">
        <title>Genomic Encyclopedia of Type Strains, Phase IV (KMG-IV): sequencing the most valuable type-strain genomes for metagenomic binning, comparative biology and taxonomic classification.</title>
        <authorList>
            <person name="Goeker M."/>
        </authorList>
    </citation>
    <scope>NUCLEOTIDE SEQUENCE</scope>
    <source>
        <strain evidence="3">DSM 23230</strain>
    </source>
</reference>
<evidence type="ECO:0000256" key="2">
    <source>
        <dbReference type="SAM" id="Phobius"/>
    </source>
</evidence>
<keyword evidence="2" id="KW-0472">Membrane</keyword>
<keyword evidence="1" id="KW-0175">Coiled coil</keyword>
<dbReference type="GO" id="GO:0043683">
    <property type="term" value="P:type IV pilus assembly"/>
    <property type="evidence" value="ECO:0007669"/>
    <property type="project" value="InterPro"/>
</dbReference>
<dbReference type="EMBL" id="JAFBDQ010000020">
    <property type="protein sequence ID" value="MBM7557947.1"/>
    <property type="molecule type" value="Genomic_DNA"/>
</dbReference>
<name>A0A939BQ69_9FIRM</name>
<proteinExistence type="predicted"/>
<dbReference type="AlphaFoldDB" id="A0A939BQ69"/>
<dbReference type="InterPro" id="IPR007445">
    <property type="entry name" value="PilO"/>
</dbReference>